<dbReference type="InterPro" id="IPR018044">
    <property type="entry name" value="Peptidase_S11"/>
</dbReference>
<keyword evidence="3" id="KW-0378">Hydrolase</keyword>
<feature type="active site" description="Proton acceptor" evidence="7">
    <location>
        <position position="68"/>
    </location>
</feature>
<evidence type="ECO:0000256" key="3">
    <source>
        <dbReference type="ARBA" id="ARBA00022801"/>
    </source>
</evidence>
<dbReference type="PANTHER" id="PTHR21581:SF6">
    <property type="entry name" value="TRAFFICKING PROTEIN PARTICLE COMPLEX SUBUNIT 12"/>
    <property type="match status" value="1"/>
</dbReference>
<evidence type="ECO:0000256" key="1">
    <source>
        <dbReference type="ARBA" id="ARBA00007164"/>
    </source>
</evidence>
<evidence type="ECO:0000256" key="2">
    <source>
        <dbReference type="ARBA" id="ARBA00022729"/>
    </source>
</evidence>
<dbReference type="Pfam" id="PF05036">
    <property type="entry name" value="SPOR"/>
    <property type="match status" value="1"/>
</dbReference>
<organism evidence="13 14">
    <name type="scientific">Azospirillum palustre</name>
    <dbReference type="NCBI Taxonomy" id="2044885"/>
    <lineage>
        <taxon>Bacteria</taxon>
        <taxon>Pseudomonadati</taxon>
        <taxon>Pseudomonadota</taxon>
        <taxon>Alphaproteobacteria</taxon>
        <taxon>Rhodospirillales</taxon>
        <taxon>Azospirillaceae</taxon>
        <taxon>Azospirillum</taxon>
    </lineage>
</organism>
<dbReference type="OrthoDB" id="9795979at2"/>
<keyword evidence="14" id="KW-1185">Reference proteome</keyword>
<dbReference type="AlphaFoldDB" id="A0A2B8BG43"/>
<dbReference type="RefSeq" id="WP_098736317.1">
    <property type="nucleotide sequence ID" value="NZ_PDKW01000040.1"/>
</dbReference>
<keyword evidence="5" id="KW-0573">Peptidoglycan synthesis</keyword>
<dbReference type="SUPFAM" id="SSF56601">
    <property type="entry name" value="beta-lactamase/transpeptidase-like"/>
    <property type="match status" value="1"/>
</dbReference>
<evidence type="ECO:0000259" key="11">
    <source>
        <dbReference type="Pfam" id="PF00768"/>
    </source>
</evidence>
<keyword evidence="13" id="KW-0645">Protease</keyword>
<evidence type="ECO:0000313" key="14">
    <source>
        <dbReference type="Proteomes" id="UP000225379"/>
    </source>
</evidence>
<evidence type="ECO:0000256" key="8">
    <source>
        <dbReference type="PIRSR" id="PIRSR618044-2"/>
    </source>
</evidence>
<feature type="active site" evidence="7">
    <location>
        <position position="125"/>
    </location>
</feature>
<evidence type="ECO:0000313" key="13">
    <source>
        <dbReference type="EMBL" id="PGH56865.1"/>
    </source>
</evidence>
<evidence type="ECO:0000256" key="10">
    <source>
        <dbReference type="SAM" id="SignalP"/>
    </source>
</evidence>
<reference evidence="14" key="1">
    <citation type="submission" date="2017-10" db="EMBL/GenBank/DDBJ databases">
        <authorList>
            <person name="Kravchenko I.K."/>
            <person name="Grouzdev D.S."/>
        </authorList>
    </citation>
    <scope>NUCLEOTIDE SEQUENCE [LARGE SCALE GENOMIC DNA]</scope>
    <source>
        <strain evidence="14">B2</strain>
    </source>
</reference>
<evidence type="ECO:0000256" key="5">
    <source>
        <dbReference type="ARBA" id="ARBA00022984"/>
    </source>
</evidence>
<keyword evidence="2 10" id="KW-0732">Signal</keyword>
<dbReference type="GO" id="GO:0042834">
    <property type="term" value="F:peptidoglycan binding"/>
    <property type="evidence" value="ECO:0007669"/>
    <property type="project" value="InterPro"/>
</dbReference>
<evidence type="ECO:0000256" key="7">
    <source>
        <dbReference type="PIRSR" id="PIRSR618044-1"/>
    </source>
</evidence>
<feature type="active site" description="Acyl-ester intermediate" evidence="7">
    <location>
        <position position="65"/>
    </location>
</feature>
<dbReference type="InterPro" id="IPR001967">
    <property type="entry name" value="Peptidase_S11_N"/>
</dbReference>
<dbReference type="PRINTS" id="PR00725">
    <property type="entry name" value="DADACBPTASE1"/>
</dbReference>
<feature type="domain" description="SPOR" evidence="12">
    <location>
        <begin position="301"/>
        <end position="375"/>
    </location>
</feature>
<keyword evidence="13" id="KW-0121">Carboxypeptidase</keyword>
<dbReference type="Pfam" id="PF00768">
    <property type="entry name" value="Peptidase_S11"/>
    <property type="match status" value="1"/>
</dbReference>
<keyword evidence="6" id="KW-0961">Cell wall biogenesis/degradation</keyword>
<accession>A0A2B8BG43</accession>
<keyword evidence="4" id="KW-0133">Cell shape</keyword>
<feature type="signal peptide" evidence="10">
    <location>
        <begin position="1"/>
        <end position="24"/>
    </location>
</feature>
<feature type="domain" description="Peptidase S11 D-alanyl-D-alanine carboxypeptidase A N-terminal" evidence="11">
    <location>
        <begin position="42"/>
        <end position="257"/>
    </location>
</feature>
<gene>
    <name evidence="13" type="ORF">CRT60_10130</name>
</gene>
<proteinExistence type="inferred from homology"/>
<dbReference type="Proteomes" id="UP000225379">
    <property type="component" value="Unassembled WGS sequence"/>
</dbReference>
<evidence type="ECO:0000256" key="9">
    <source>
        <dbReference type="RuleBase" id="RU004016"/>
    </source>
</evidence>
<evidence type="ECO:0000256" key="4">
    <source>
        <dbReference type="ARBA" id="ARBA00022960"/>
    </source>
</evidence>
<evidence type="ECO:0000259" key="12">
    <source>
        <dbReference type="Pfam" id="PF05036"/>
    </source>
</evidence>
<dbReference type="PANTHER" id="PTHR21581">
    <property type="entry name" value="D-ALANYL-D-ALANINE CARBOXYPEPTIDASE"/>
    <property type="match status" value="1"/>
</dbReference>
<dbReference type="Gene3D" id="3.40.710.10">
    <property type="entry name" value="DD-peptidase/beta-lactamase superfamily"/>
    <property type="match status" value="1"/>
</dbReference>
<dbReference type="GO" id="GO:0071555">
    <property type="term" value="P:cell wall organization"/>
    <property type="evidence" value="ECO:0007669"/>
    <property type="project" value="UniProtKB-KW"/>
</dbReference>
<name>A0A2B8BG43_9PROT</name>
<evidence type="ECO:0000256" key="6">
    <source>
        <dbReference type="ARBA" id="ARBA00023316"/>
    </source>
</evidence>
<sequence length="380" mass="40886">MFARARLAATIVAMVTLSSLSVPAAAKAGRKSAAARPVVAEFLMDAASGAVLRAHNADVSTYPASLTKMMTLLLTFEALDRGQLRLDQQLPVSYHATTMAPSRLGVVPGDTIRVEDAILALSTKSANDVAVVLGEAVGGSEAAFAQAMTRRAREIGMKRTVFRNASGLPDREQRTTARDMALLSRELVRNHARYYPYFSRRSFDWQNQTVYGHNRLLDQYDGMDGIKTGYIAASGFNLAASASRDGRRLIAVVLGGESARKRDRRIVELMDAGFHNQALAKPEDVLVSGKPKARLAAVAGTGGWAIQTGVYRSQQAARRDAETARKSLGSLATVAMPAVQRSGTQYKAQLVGFDAAAAKLACRSLKKLKTDCTLIQKKPS</sequence>
<feature type="chain" id="PRO_5013287573" evidence="10">
    <location>
        <begin position="25"/>
        <end position="380"/>
    </location>
</feature>
<dbReference type="InterPro" id="IPR012338">
    <property type="entry name" value="Beta-lactam/transpept-like"/>
</dbReference>
<dbReference type="GO" id="GO:0006508">
    <property type="term" value="P:proteolysis"/>
    <property type="evidence" value="ECO:0007669"/>
    <property type="project" value="InterPro"/>
</dbReference>
<dbReference type="GO" id="GO:0009252">
    <property type="term" value="P:peptidoglycan biosynthetic process"/>
    <property type="evidence" value="ECO:0007669"/>
    <property type="project" value="UniProtKB-KW"/>
</dbReference>
<comment type="caution">
    <text evidence="13">The sequence shown here is derived from an EMBL/GenBank/DDBJ whole genome shotgun (WGS) entry which is preliminary data.</text>
</comment>
<dbReference type="GO" id="GO:0009002">
    <property type="term" value="F:serine-type D-Ala-D-Ala carboxypeptidase activity"/>
    <property type="evidence" value="ECO:0007669"/>
    <property type="project" value="InterPro"/>
</dbReference>
<protein>
    <submittedName>
        <fullName evidence="13">D-alanyl-D-alanine carboxypeptidase</fullName>
    </submittedName>
</protein>
<dbReference type="InterPro" id="IPR007730">
    <property type="entry name" value="SPOR-like_dom"/>
</dbReference>
<dbReference type="EMBL" id="PDKW01000040">
    <property type="protein sequence ID" value="PGH56865.1"/>
    <property type="molecule type" value="Genomic_DNA"/>
</dbReference>
<feature type="binding site" evidence="8">
    <location>
        <position position="227"/>
    </location>
    <ligand>
        <name>substrate</name>
    </ligand>
</feature>
<comment type="similarity">
    <text evidence="1 9">Belongs to the peptidase S11 family.</text>
</comment>
<dbReference type="GO" id="GO:0008360">
    <property type="term" value="P:regulation of cell shape"/>
    <property type="evidence" value="ECO:0007669"/>
    <property type="project" value="UniProtKB-KW"/>
</dbReference>